<gene>
    <name evidence="1" type="ORF">GOAMR_43_00500</name>
</gene>
<dbReference type="Proteomes" id="UP000006023">
    <property type="component" value="Unassembled WGS sequence"/>
</dbReference>
<keyword evidence="2" id="KW-1185">Reference proteome</keyword>
<dbReference type="AlphaFoldDB" id="G7GQ81"/>
<accession>G7GQ81</accession>
<sequence length="178" mass="18279">MTRIRAGAAVVAGASVIATGVSVVAGGEASAAPKTDVGLSCGSANPLAWAPRFTWRINAGSGEALPPGGSKLVPALLLSGDNSLPNPPAGLLPSIGPNWYGTRVVIDWNNTTTKKSGRAVSDTNALVQKPSIPVNRAFTGKGRVNFTATIETGGAFWWLNTQRAVCRGSVDIVEWTGP</sequence>
<protein>
    <submittedName>
        <fullName evidence="1">Uncharacterized protein</fullName>
    </submittedName>
</protein>
<dbReference type="EMBL" id="BAED01000043">
    <property type="protein sequence ID" value="GAB05756.1"/>
    <property type="molecule type" value="Genomic_DNA"/>
</dbReference>
<reference evidence="1 2" key="1">
    <citation type="submission" date="2011-11" db="EMBL/GenBank/DDBJ databases">
        <title>Whole genome shotgun sequence of Gordonia amarae NBRC 15530.</title>
        <authorList>
            <person name="Takarada H."/>
            <person name="Hosoyama A."/>
            <person name="Tsuchikane K."/>
            <person name="Katsumata H."/>
            <person name="Yamazaki S."/>
            <person name="Fujita N."/>
        </authorList>
    </citation>
    <scope>NUCLEOTIDE SEQUENCE [LARGE SCALE GENOMIC DNA]</scope>
    <source>
        <strain evidence="1 2">NBRC 15530</strain>
    </source>
</reference>
<dbReference type="eggNOG" id="ENOG50321HG">
    <property type="taxonomic scope" value="Bacteria"/>
</dbReference>
<evidence type="ECO:0000313" key="2">
    <source>
        <dbReference type="Proteomes" id="UP000006023"/>
    </source>
</evidence>
<comment type="caution">
    <text evidence="1">The sequence shown here is derived from an EMBL/GenBank/DDBJ whole genome shotgun (WGS) entry which is preliminary data.</text>
</comment>
<proteinExistence type="predicted"/>
<name>G7GQ81_9ACTN</name>
<organism evidence="1 2">
    <name type="scientific">Gordonia amarae NBRC 15530</name>
    <dbReference type="NCBI Taxonomy" id="1075090"/>
    <lineage>
        <taxon>Bacteria</taxon>
        <taxon>Bacillati</taxon>
        <taxon>Actinomycetota</taxon>
        <taxon>Actinomycetes</taxon>
        <taxon>Mycobacteriales</taxon>
        <taxon>Gordoniaceae</taxon>
        <taxon>Gordonia</taxon>
    </lineage>
</organism>
<dbReference type="STRING" id="1075090.GOAMR_43_00500"/>
<evidence type="ECO:0000313" key="1">
    <source>
        <dbReference type="EMBL" id="GAB05756.1"/>
    </source>
</evidence>